<organism evidence="1">
    <name type="scientific">Timema cristinae</name>
    <name type="common">Walking stick</name>
    <dbReference type="NCBI Taxonomy" id="61476"/>
    <lineage>
        <taxon>Eukaryota</taxon>
        <taxon>Metazoa</taxon>
        <taxon>Ecdysozoa</taxon>
        <taxon>Arthropoda</taxon>
        <taxon>Hexapoda</taxon>
        <taxon>Insecta</taxon>
        <taxon>Pterygota</taxon>
        <taxon>Neoptera</taxon>
        <taxon>Polyneoptera</taxon>
        <taxon>Phasmatodea</taxon>
        <taxon>Timematodea</taxon>
        <taxon>Timematoidea</taxon>
        <taxon>Timematidae</taxon>
        <taxon>Timema</taxon>
    </lineage>
</organism>
<name>A0A7R9DLV3_TIMCR</name>
<protein>
    <submittedName>
        <fullName evidence="1">Uncharacterized protein</fullName>
    </submittedName>
</protein>
<reference evidence="1" key="1">
    <citation type="submission" date="2020-11" db="EMBL/GenBank/DDBJ databases">
        <authorList>
            <person name="Tran Van P."/>
        </authorList>
    </citation>
    <scope>NUCLEOTIDE SEQUENCE</scope>
</reference>
<dbReference type="EMBL" id="OC327119">
    <property type="protein sequence ID" value="CAD7416034.1"/>
    <property type="molecule type" value="Genomic_DNA"/>
</dbReference>
<dbReference type="AlphaFoldDB" id="A0A7R9DLV3"/>
<accession>A0A7R9DLV3</accession>
<sequence length="75" mass="8480">MQGLRKLFGREAQLRHSHLFNSVCTLKGGHYYIVSLLALVGWESERERGVMGPLALLGQNQEGQRGPNYSCFLIF</sequence>
<evidence type="ECO:0000313" key="1">
    <source>
        <dbReference type="EMBL" id="CAD7416034.1"/>
    </source>
</evidence>
<proteinExistence type="predicted"/>
<gene>
    <name evidence="1" type="ORF">TCEB3V08_LOCUS12604</name>
</gene>